<reference evidence="2 3" key="1">
    <citation type="submission" date="2015-07" db="EMBL/GenBank/DDBJ databases">
        <title>The genome of Melipona quadrifasciata.</title>
        <authorList>
            <person name="Pan H."/>
            <person name="Kapheim K."/>
        </authorList>
    </citation>
    <scope>NUCLEOTIDE SEQUENCE [LARGE SCALE GENOMIC DNA]</scope>
    <source>
        <strain evidence="2">0111107301</strain>
        <tissue evidence="2">Whole body</tissue>
    </source>
</reference>
<feature type="compositionally biased region" description="Low complexity" evidence="1">
    <location>
        <begin position="478"/>
        <end position="491"/>
    </location>
</feature>
<protein>
    <submittedName>
        <fullName evidence="2">Uncharacterized protein</fullName>
    </submittedName>
</protein>
<gene>
    <name evidence="2" type="ORF">WN51_01363</name>
</gene>
<dbReference type="STRING" id="166423.A0A0M8ZXA4"/>
<name>A0A0M8ZXA4_9HYME</name>
<proteinExistence type="predicted"/>
<evidence type="ECO:0000313" key="3">
    <source>
        <dbReference type="Proteomes" id="UP000053105"/>
    </source>
</evidence>
<organism evidence="2 3">
    <name type="scientific">Melipona quadrifasciata</name>
    <dbReference type="NCBI Taxonomy" id="166423"/>
    <lineage>
        <taxon>Eukaryota</taxon>
        <taxon>Metazoa</taxon>
        <taxon>Ecdysozoa</taxon>
        <taxon>Arthropoda</taxon>
        <taxon>Hexapoda</taxon>
        <taxon>Insecta</taxon>
        <taxon>Pterygota</taxon>
        <taxon>Neoptera</taxon>
        <taxon>Endopterygota</taxon>
        <taxon>Hymenoptera</taxon>
        <taxon>Apocrita</taxon>
        <taxon>Aculeata</taxon>
        <taxon>Apoidea</taxon>
        <taxon>Anthophila</taxon>
        <taxon>Apidae</taxon>
        <taxon>Melipona</taxon>
    </lineage>
</organism>
<keyword evidence="3" id="KW-1185">Reference proteome</keyword>
<feature type="compositionally biased region" description="Low complexity" evidence="1">
    <location>
        <begin position="504"/>
        <end position="513"/>
    </location>
</feature>
<feature type="region of interest" description="Disordered" evidence="1">
    <location>
        <begin position="341"/>
        <end position="361"/>
    </location>
</feature>
<evidence type="ECO:0000313" key="2">
    <source>
        <dbReference type="EMBL" id="KOX72995.1"/>
    </source>
</evidence>
<dbReference type="Proteomes" id="UP000053105">
    <property type="component" value="Unassembled WGS sequence"/>
</dbReference>
<dbReference type="AlphaFoldDB" id="A0A0M8ZXA4"/>
<sequence>MDDCYFSRAMAIALVRDGGDDDRHASSGGRQRWTSMMAIRQGRWRWSVTVLLYYAKYDNYYARVAMKRDLAFVTDWFIVKLINSETIRHNLQRSNFTVRLQGNSSTERGHGSRHTRSTHLASVRVPPFGQISIEGIIISAAYPAILYAHSGGGGAWAPSFLSAEHNGAKTDLRCRQLWYIIISADIYTLAYNVMQHHGLGVDGMEILVSSLGQPDMVSSFELFAENAILQSHWRISDKLKDLQRNASVKLAKVPRCMIDFMVIDKDLVEMALYTYKLAVNDEKAAVTGYPTGHTLGNTVLGPKLRNKGCAHARRNNLIQESRLAYNLVFIESSVRGQREKVERTKTKMEEQERRKDRYGTREKEGYAKACTMENRKLEPMHRVVHLRQRRAKSLSNEPTAMPGIASGNFQSLNKYINEYVLLELSVEHESRTRPMDVTCRWTKAERMEFPSQENDKRTDWIEIVKNSEARNNISLCRSDVSSTDESSSLSSKQEENSTCETKESFASSSGSFSACHNVTEESDPLAEEMFKQFPGTQYTNESRRHWEMLVHCERAAFPRAASNLPLPSREVRISPEETRRIQKPRTQLTRTARTQLRMSVGGNMRWLARFYWHLYSTAVKNSHFYQRQVNHALLVTLAKLLHSQRHKRGMAVWAQLIRLQTFDRIGRKNLITHLERLIHKQTRLESICLEGLSLTPDEGVRLLLALYNSRKTMKYVHCWRAFEKMVSLAGDADYHDGESRFYADKRIKTCDWFRAIGCLEFLTTLSVNYAYIATPTGDLLVSLAKKLRTNWHWLQLLCLEEEILQKTEDGRDIETIVIPDTAWRATHFWAPKLKVQYAIIGIPQYDVHKKFFTKQTRIHTFALVSTSIDLRFRQPWYLDCTIKTLCAWYSNSLVYLCLQLWHNRQNLDNQLRHLFVYLPSLRFFEFIGEIRTLKTLCAMCCQIRSGRCNVHRVNMQLQDVIHDSSDKEKWIRCVRCMMICFKHDFDRMGVKFDINFYCC</sequence>
<evidence type="ECO:0000256" key="1">
    <source>
        <dbReference type="SAM" id="MobiDB-lite"/>
    </source>
</evidence>
<feature type="compositionally biased region" description="Basic and acidic residues" evidence="1">
    <location>
        <begin position="492"/>
        <end position="503"/>
    </location>
</feature>
<accession>A0A0M8ZXA4</accession>
<dbReference type="OrthoDB" id="9974792at2759"/>
<dbReference type="EMBL" id="KQ435808">
    <property type="protein sequence ID" value="KOX72995.1"/>
    <property type="molecule type" value="Genomic_DNA"/>
</dbReference>
<feature type="region of interest" description="Disordered" evidence="1">
    <location>
        <begin position="478"/>
        <end position="513"/>
    </location>
</feature>